<accession>A0ACC2ZVC4</accession>
<organism evidence="1 2">
    <name type="scientific">Neophaeococcomyces mojaviensis</name>
    <dbReference type="NCBI Taxonomy" id="3383035"/>
    <lineage>
        <taxon>Eukaryota</taxon>
        <taxon>Fungi</taxon>
        <taxon>Dikarya</taxon>
        <taxon>Ascomycota</taxon>
        <taxon>Pezizomycotina</taxon>
        <taxon>Eurotiomycetes</taxon>
        <taxon>Chaetothyriomycetidae</taxon>
        <taxon>Chaetothyriales</taxon>
        <taxon>Chaetothyriales incertae sedis</taxon>
        <taxon>Neophaeococcomyces</taxon>
    </lineage>
</organism>
<gene>
    <name evidence="1" type="primary">GAS4</name>
    <name evidence="1" type="ORF">H2198_009129</name>
</gene>
<reference evidence="1" key="1">
    <citation type="submission" date="2022-10" db="EMBL/GenBank/DDBJ databases">
        <title>Culturing micro-colonial fungi from biological soil crusts in the Mojave desert and describing Neophaeococcomyces mojavensis, and introducing the new genera and species Taxawa tesnikishii.</title>
        <authorList>
            <person name="Kurbessoian T."/>
            <person name="Stajich J.E."/>
        </authorList>
    </citation>
    <scope>NUCLEOTIDE SEQUENCE</scope>
    <source>
        <strain evidence="1">JES_112</strain>
    </source>
</reference>
<sequence>MVQLKSAVAVGALLASTAYAVTPVAVHGSDFVNAVSGARFQMIGVAYQPGGSSGFNPGSGVDPLSDGSVCLRDAILMQRAGINTVRIYNLDPSIDHTQCMSIFNAAGIYLVLDVNSPLPNESLNRVAPWESYNEDYMKRVFQIVEAFKNFNNTLGFFAANEVINEDSVPATPQYIRAVTRDVKDYIAKHASRTIPVGYSAADVRPLLMDTFNYLGCDLANDTQSKMDFFGLNSYSWCGDATYTTSGYDVLVNDFADTAVPVFFSEYGCNNVKPRTFSEVPTIYSTPFSGVFSGGLVYEYSEEPNEYGLVVINSDGSVDLKVDYVNLIDQYNKIDLTALTAANGSATGRTAPSCGSIQMTSNLTNSFAVPARLSQIQDMIDNGVDGTFPKGFAQVTNTNEAATVKNPDGSTLTGLQLRILANDQSNLPGENTSGTNGTRNSTATGTNAPQSTNAATSFQVNFSTFVLGALALAFWAQL</sequence>
<protein>
    <submittedName>
        <fullName evidence="1">Glycolipid anchored surface protein 4</fullName>
    </submittedName>
</protein>
<evidence type="ECO:0000313" key="1">
    <source>
        <dbReference type="EMBL" id="KAJ9651600.1"/>
    </source>
</evidence>
<name>A0ACC2ZVC4_9EURO</name>
<keyword evidence="2" id="KW-1185">Reference proteome</keyword>
<evidence type="ECO:0000313" key="2">
    <source>
        <dbReference type="Proteomes" id="UP001172386"/>
    </source>
</evidence>
<dbReference type="EMBL" id="JAPDRQ010000246">
    <property type="protein sequence ID" value="KAJ9651600.1"/>
    <property type="molecule type" value="Genomic_DNA"/>
</dbReference>
<dbReference type="Proteomes" id="UP001172386">
    <property type="component" value="Unassembled WGS sequence"/>
</dbReference>
<proteinExistence type="predicted"/>
<comment type="caution">
    <text evidence="1">The sequence shown here is derived from an EMBL/GenBank/DDBJ whole genome shotgun (WGS) entry which is preliminary data.</text>
</comment>